<sequence length="130" mass="14903">MITKEQLDALRERHTKARNQKERDAVSEEIARLCEEDAEAVARLALEQVKEDRAELAEMAIREQLQDVLPSISLAYIAKTYFNKTRAWLYQRINGLKVNGKPARFTPEEIETLNYALKDIGGKLSSIRIS</sequence>
<dbReference type="EMBL" id="JADIMK010000058">
    <property type="protein sequence ID" value="MBO8455853.1"/>
    <property type="molecule type" value="Genomic_DNA"/>
</dbReference>
<proteinExistence type="predicted"/>
<reference evidence="2" key="1">
    <citation type="submission" date="2020-10" db="EMBL/GenBank/DDBJ databases">
        <authorList>
            <person name="Gilroy R."/>
        </authorList>
    </citation>
    <scope>NUCLEOTIDE SEQUENCE</scope>
    <source>
        <strain evidence="2">B1-3475</strain>
    </source>
</reference>
<evidence type="ECO:0000313" key="2">
    <source>
        <dbReference type="EMBL" id="MBO8455853.1"/>
    </source>
</evidence>
<feature type="region of interest" description="Disordered" evidence="1">
    <location>
        <begin position="1"/>
        <end position="22"/>
    </location>
</feature>
<name>A0A9D9N0K6_9BACT</name>
<organism evidence="2 3">
    <name type="scientific">Candidatus Cryptobacteroides intestinigallinarum</name>
    <dbReference type="NCBI Taxonomy" id="2840767"/>
    <lineage>
        <taxon>Bacteria</taxon>
        <taxon>Pseudomonadati</taxon>
        <taxon>Bacteroidota</taxon>
        <taxon>Bacteroidia</taxon>
        <taxon>Bacteroidales</taxon>
        <taxon>Candidatus Cryptobacteroides</taxon>
    </lineage>
</organism>
<evidence type="ECO:0000256" key="1">
    <source>
        <dbReference type="SAM" id="MobiDB-lite"/>
    </source>
</evidence>
<dbReference type="InterPro" id="IPR032483">
    <property type="entry name" value="DUF5053"/>
</dbReference>
<evidence type="ECO:0000313" key="3">
    <source>
        <dbReference type="Proteomes" id="UP000823617"/>
    </source>
</evidence>
<feature type="compositionally biased region" description="Basic and acidic residues" evidence="1">
    <location>
        <begin position="1"/>
        <end position="12"/>
    </location>
</feature>
<dbReference type="AlphaFoldDB" id="A0A9D9N0K6"/>
<comment type="caution">
    <text evidence="2">The sequence shown here is derived from an EMBL/GenBank/DDBJ whole genome shotgun (WGS) entry which is preliminary data.</text>
</comment>
<accession>A0A9D9N0K6</accession>
<dbReference type="Pfam" id="PF16476">
    <property type="entry name" value="DUF5053"/>
    <property type="match status" value="1"/>
</dbReference>
<gene>
    <name evidence="2" type="ORF">IAC08_05565</name>
</gene>
<dbReference type="Proteomes" id="UP000823617">
    <property type="component" value="Unassembled WGS sequence"/>
</dbReference>
<protein>
    <submittedName>
        <fullName evidence="2">DUF5053 domain-containing protein</fullName>
    </submittedName>
</protein>
<reference evidence="2" key="2">
    <citation type="journal article" date="2021" name="PeerJ">
        <title>Extensive microbial diversity within the chicken gut microbiome revealed by metagenomics and culture.</title>
        <authorList>
            <person name="Gilroy R."/>
            <person name="Ravi A."/>
            <person name="Getino M."/>
            <person name="Pursley I."/>
            <person name="Horton D.L."/>
            <person name="Alikhan N.F."/>
            <person name="Baker D."/>
            <person name="Gharbi K."/>
            <person name="Hall N."/>
            <person name="Watson M."/>
            <person name="Adriaenssens E.M."/>
            <person name="Foster-Nyarko E."/>
            <person name="Jarju S."/>
            <person name="Secka A."/>
            <person name="Antonio M."/>
            <person name="Oren A."/>
            <person name="Chaudhuri R.R."/>
            <person name="La Ragione R."/>
            <person name="Hildebrand F."/>
            <person name="Pallen M.J."/>
        </authorList>
    </citation>
    <scope>NUCLEOTIDE SEQUENCE</scope>
    <source>
        <strain evidence="2">B1-3475</strain>
    </source>
</reference>